<keyword evidence="2 4" id="KW-0560">Oxidoreductase</keyword>
<dbReference type="Proteomes" id="UP000503096">
    <property type="component" value="Chromosome"/>
</dbReference>
<keyword evidence="1" id="KW-0285">Flavoprotein</keyword>
<reference evidence="4 5" key="1">
    <citation type="submission" date="2020-04" db="EMBL/GenBank/DDBJ databases">
        <title>Usitatibacter rugosus gen. nov., sp. nov. and Usitatibacter palustris sp. nov., novel members of Usitatibacteraceae fam. nov. within the order Nitrosomonadales isolated from soil.</title>
        <authorList>
            <person name="Huber K.J."/>
            <person name="Neumann-Schaal M."/>
            <person name="Geppert A."/>
            <person name="Luckner M."/>
            <person name="Wanner G."/>
            <person name="Overmann J."/>
        </authorList>
    </citation>
    <scope>NUCLEOTIDE SEQUENCE [LARGE SCALE GENOMIC DNA]</scope>
    <source>
        <strain evidence="4 5">Swamp67</strain>
    </source>
</reference>
<dbReference type="InterPro" id="IPR036188">
    <property type="entry name" value="FAD/NAD-bd_sf"/>
</dbReference>
<evidence type="ECO:0000256" key="1">
    <source>
        <dbReference type="ARBA" id="ARBA00022630"/>
    </source>
</evidence>
<protein>
    <submittedName>
        <fullName evidence="4">Ferredoxin--NADP reductase</fullName>
        <ecNumber evidence="4">1.18.1.2</ecNumber>
    </submittedName>
</protein>
<dbReference type="PRINTS" id="PR00469">
    <property type="entry name" value="PNDRDTASEII"/>
</dbReference>
<evidence type="ECO:0000259" key="3">
    <source>
        <dbReference type="PROSITE" id="PS50042"/>
    </source>
</evidence>
<dbReference type="KEGG" id="upl:DSM104440_03601"/>
<dbReference type="EMBL" id="CP053073">
    <property type="protein sequence ID" value="QJR16765.1"/>
    <property type="molecule type" value="Genomic_DNA"/>
</dbReference>
<dbReference type="InParanoid" id="A0A6M4HCG8"/>
<dbReference type="PRINTS" id="PR00368">
    <property type="entry name" value="FADPNR"/>
</dbReference>
<dbReference type="SMART" id="SM00100">
    <property type="entry name" value="cNMP"/>
    <property type="match status" value="1"/>
</dbReference>
<gene>
    <name evidence="4" type="ORF">DSM104440_03601</name>
</gene>
<dbReference type="Gene3D" id="3.50.50.60">
    <property type="entry name" value="FAD/NAD(P)-binding domain"/>
    <property type="match status" value="2"/>
</dbReference>
<dbReference type="GO" id="GO:0004324">
    <property type="term" value="F:ferredoxin-NADP+ reductase activity"/>
    <property type="evidence" value="ECO:0007669"/>
    <property type="project" value="UniProtKB-EC"/>
</dbReference>
<dbReference type="SUPFAM" id="SSF51905">
    <property type="entry name" value="FAD/NAD(P)-binding domain"/>
    <property type="match status" value="1"/>
</dbReference>
<organism evidence="4 5">
    <name type="scientific">Usitatibacter palustris</name>
    <dbReference type="NCBI Taxonomy" id="2732487"/>
    <lineage>
        <taxon>Bacteria</taxon>
        <taxon>Pseudomonadati</taxon>
        <taxon>Pseudomonadota</taxon>
        <taxon>Betaproteobacteria</taxon>
        <taxon>Nitrosomonadales</taxon>
        <taxon>Usitatibacteraceae</taxon>
        <taxon>Usitatibacter</taxon>
    </lineage>
</organism>
<dbReference type="SUPFAM" id="SSF51206">
    <property type="entry name" value="cAMP-binding domain-like"/>
    <property type="match status" value="1"/>
</dbReference>
<dbReference type="PANTHER" id="PTHR48105">
    <property type="entry name" value="THIOREDOXIN REDUCTASE 1-RELATED-RELATED"/>
    <property type="match status" value="1"/>
</dbReference>
<name>A0A6M4HCG8_9PROT</name>
<accession>A0A6M4HCG8</accession>
<dbReference type="RefSeq" id="WP_171165167.1">
    <property type="nucleotide sequence ID" value="NZ_CP053073.1"/>
</dbReference>
<sequence length="533" mass="56649">MASTLDTRRDQMFPALSDAQMARVEAYGKRVALRAGDELVKPGDRMGGMLVVLSGAVEILRPVPGGEELVTVHTRGHFTGEVATLRGAGALVRIAVRESGEAIELDRAALMRLIGADAQLSELLMRAFILRRVGLLEGNKGELVLIGSLHSAGTLRIRQFLSRNGFPFTFTDVDHDPDIAQMLERFQITVADIPVVICRGGEIFRNPSNSALAECLKLNAPIDECEIRDVVVIGAGPSGLAAAVYAASEGLNVLVLEGHAPGGQAGSSSKIENYLGFPTGISGEALAGRAMVQAQKFGAHIEIADSAVRLRCESLPYVVELSDGRSVRARTIVIATGAEYRALALPNLANYVGAGIYYAATHVEALLCKDQEVVIVGGGNSAGQAAVFLANGCRHVHIVVRRAGLADTMSRYLIHRIEESPSITVHGHSEIAGLEGDGRLQRVQWHCGTTNKTTVESIEHLFMMTGAVPNTHWLDGCVDLDEKGFVKTGIDYQASKPGIFAVGDVRAGSMKRVAAAVGEGSGCVSAIHRYLSS</sequence>
<dbReference type="Gene3D" id="3.40.30.10">
    <property type="entry name" value="Glutaredoxin"/>
    <property type="match status" value="1"/>
</dbReference>
<keyword evidence="5" id="KW-1185">Reference proteome</keyword>
<dbReference type="Pfam" id="PF07992">
    <property type="entry name" value="Pyr_redox_2"/>
    <property type="match status" value="1"/>
</dbReference>
<evidence type="ECO:0000313" key="4">
    <source>
        <dbReference type="EMBL" id="QJR16765.1"/>
    </source>
</evidence>
<dbReference type="InterPro" id="IPR050097">
    <property type="entry name" value="Ferredoxin-NADP_redctase_2"/>
</dbReference>
<evidence type="ECO:0000256" key="2">
    <source>
        <dbReference type="ARBA" id="ARBA00023002"/>
    </source>
</evidence>
<dbReference type="EC" id="1.18.1.2" evidence="4"/>
<dbReference type="InterPro" id="IPR014710">
    <property type="entry name" value="RmlC-like_jellyroll"/>
</dbReference>
<dbReference type="InterPro" id="IPR018490">
    <property type="entry name" value="cNMP-bd_dom_sf"/>
</dbReference>
<dbReference type="Pfam" id="PF00027">
    <property type="entry name" value="cNMP_binding"/>
    <property type="match status" value="1"/>
</dbReference>
<feature type="domain" description="Cyclic nucleotide-binding" evidence="3">
    <location>
        <begin position="12"/>
        <end position="131"/>
    </location>
</feature>
<dbReference type="CDD" id="cd00038">
    <property type="entry name" value="CAP_ED"/>
    <property type="match status" value="1"/>
</dbReference>
<dbReference type="InterPro" id="IPR023753">
    <property type="entry name" value="FAD/NAD-binding_dom"/>
</dbReference>
<dbReference type="Gene3D" id="2.60.120.10">
    <property type="entry name" value="Jelly Rolls"/>
    <property type="match status" value="1"/>
</dbReference>
<dbReference type="InterPro" id="IPR000595">
    <property type="entry name" value="cNMP-bd_dom"/>
</dbReference>
<dbReference type="PROSITE" id="PS50042">
    <property type="entry name" value="CNMP_BINDING_3"/>
    <property type="match status" value="1"/>
</dbReference>
<evidence type="ECO:0000313" key="5">
    <source>
        <dbReference type="Proteomes" id="UP000503096"/>
    </source>
</evidence>
<proteinExistence type="predicted"/>
<dbReference type="AlphaFoldDB" id="A0A6M4HCG8"/>